<reference evidence="6 7" key="1">
    <citation type="submission" date="2014-03" db="EMBL/GenBank/DDBJ databases">
        <title>Draft genome of the hookworm Oesophagostomum dentatum.</title>
        <authorList>
            <person name="Mitreva M."/>
        </authorList>
    </citation>
    <scope>NUCLEOTIDE SEQUENCE [LARGE SCALE GENOMIC DNA]</scope>
    <source>
        <strain evidence="6 7">OD-Hann</strain>
    </source>
</reference>
<evidence type="ECO:0000256" key="2">
    <source>
        <dbReference type="ARBA" id="ARBA00004947"/>
    </source>
</evidence>
<organism evidence="6 7">
    <name type="scientific">Oesophagostomum dentatum</name>
    <name type="common">Nodular worm</name>
    <dbReference type="NCBI Taxonomy" id="61180"/>
    <lineage>
        <taxon>Eukaryota</taxon>
        <taxon>Metazoa</taxon>
        <taxon>Ecdysozoa</taxon>
        <taxon>Nematoda</taxon>
        <taxon>Chromadorea</taxon>
        <taxon>Rhabditida</taxon>
        <taxon>Rhabditina</taxon>
        <taxon>Rhabditomorpha</taxon>
        <taxon>Strongyloidea</taxon>
        <taxon>Strongylidae</taxon>
        <taxon>Oesophagostomum</taxon>
    </lineage>
</organism>
<dbReference type="Proteomes" id="UP000053660">
    <property type="component" value="Unassembled WGS sequence"/>
</dbReference>
<dbReference type="Pfam" id="PF01263">
    <property type="entry name" value="Aldose_epim"/>
    <property type="match status" value="1"/>
</dbReference>
<comment type="catalytic activity">
    <reaction evidence="1">
        <text>alpha-D-galactose = beta-D-galactose</text>
        <dbReference type="Rhea" id="RHEA:28675"/>
        <dbReference type="ChEBI" id="CHEBI:27667"/>
        <dbReference type="ChEBI" id="CHEBI:28061"/>
        <dbReference type="EC" id="5.1.3.3"/>
    </reaction>
    <physiologicalReaction direction="right-to-left" evidence="1">
        <dbReference type="Rhea" id="RHEA:28677"/>
    </physiologicalReaction>
</comment>
<name>A0A0B1SI55_OESDE</name>
<dbReference type="InterPro" id="IPR011013">
    <property type="entry name" value="Gal_mutarotase_sf_dom"/>
</dbReference>
<comment type="function">
    <text evidence="5">Mutarotase that catalyzes the interconversion of beta-D-galactose and alpha-D-galactose during galactose metabolism. Beta-D-galactose is metabolized in the liver into glucose 1-phosphate, the primary metabolic fuel, by the action of four enzymes that constitute the Leloir pathway: GALM, GALK1 (galactokinase), GALT (galactose-1-phosphate uridylyltransferase) and GALE (UDP-galactose-4'-epimerase). Involved in the maintenance of the equilibrium between the beta- and alpha-anomers of galactose, therefore ensuring a sufficient supply of the alpha-anomer for GALK1. Also active on D-glucose although shows a preference for galactose over glucose.</text>
</comment>
<evidence type="ECO:0000256" key="4">
    <source>
        <dbReference type="ARBA" id="ARBA00032729"/>
    </source>
</evidence>
<dbReference type="OrthoDB" id="274691at2759"/>
<dbReference type="PANTHER" id="PTHR10091">
    <property type="entry name" value="ALDOSE-1-EPIMERASE"/>
    <property type="match status" value="1"/>
</dbReference>
<proteinExistence type="predicted"/>
<dbReference type="PANTHER" id="PTHR10091:SF0">
    <property type="entry name" value="GALACTOSE MUTAROTASE"/>
    <property type="match status" value="1"/>
</dbReference>
<evidence type="ECO:0000256" key="1">
    <source>
        <dbReference type="ARBA" id="ARBA00001712"/>
    </source>
</evidence>
<dbReference type="EMBL" id="KN572813">
    <property type="protein sequence ID" value="KHJ83571.1"/>
    <property type="molecule type" value="Genomic_DNA"/>
</dbReference>
<gene>
    <name evidence="6" type="ORF">OESDEN_16729</name>
</gene>
<sequence length="118" mass="13315">MQLLDGGPEWRFTKINSSQGLTARLLSASATLASLLVKDRESNHAVVVFGLDGIKGSKEDNAYISRTIERVCNQIDYRNFVFDGKKYKLHIDCLPHILHSGPRGSVLVIFTYEYWLSL</sequence>
<evidence type="ECO:0000313" key="6">
    <source>
        <dbReference type="EMBL" id="KHJ83571.1"/>
    </source>
</evidence>
<dbReference type="Gene3D" id="2.70.98.10">
    <property type="match status" value="1"/>
</dbReference>
<keyword evidence="7" id="KW-1185">Reference proteome</keyword>
<dbReference type="GO" id="GO:0033499">
    <property type="term" value="P:galactose catabolic process via UDP-galactose, Leloir pathway"/>
    <property type="evidence" value="ECO:0007669"/>
    <property type="project" value="TreeGrafter"/>
</dbReference>
<dbReference type="GO" id="GO:0004034">
    <property type="term" value="F:aldose 1-epimerase activity"/>
    <property type="evidence" value="ECO:0007669"/>
    <property type="project" value="UniProtKB-EC"/>
</dbReference>
<evidence type="ECO:0000313" key="7">
    <source>
        <dbReference type="Proteomes" id="UP000053660"/>
    </source>
</evidence>
<dbReference type="SUPFAM" id="SSF74650">
    <property type="entry name" value="Galactose mutarotase-like"/>
    <property type="match status" value="1"/>
</dbReference>
<evidence type="ECO:0000256" key="5">
    <source>
        <dbReference type="ARBA" id="ARBA00045743"/>
    </source>
</evidence>
<accession>A0A0B1SI55</accession>
<dbReference type="GO" id="GO:0006006">
    <property type="term" value="P:glucose metabolic process"/>
    <property type="evidence" value="ECO:0007669"/>
    <property type="project" value="TreeGrafter"/>
</dbReference>
<dbReference type="GO" id="GO:0030246">
    <property type="term" value="F:carbohydrate binding"/>
    <property type="evidence" value="ECO:0007669"/>
    <property type="project" value="InterPro"/>
</dbReference>
<protein>
    <recommendedName>
        <fullName evidence="3">Galactose mutarotase</fullName>
    </recommendedName>
    <alternativeName>
        <fullName evidence="4">Aldose 1-epimerase</fullName>
    </alternativeName>
</protein>
<evidence type="ECO:0000256" key="3">
    <source>
        <dbReference type="ARBA" id="ARBA00021023"/>
    </source>
</evidence>
<dbReference type="InterPro" id="IPR014718">
    <property type="entry name" value="GH-type_carb-bd"/>
</dbReference>
<dbReference type="UniPathway" id="UPA00214"/>
<comment type="pathway">
    <text evidence="2">Carbohydrate metabolism; galactose metabolism.</text>
</comment>
<dbReference type="AlphaFoldDB" id="A0A0B1SI55"/>
<dbReference type="InterPro" id="IPR008183">
    <property type="entry name" value="Aldose_1/G6P_1-epimerase"/>
</dbReference>